<feature type="compositionally biased region" description="Low complexity" evidence="1">
    <location>
        <begin position="96"/>
        <end position="107"/>
    </location>
</feature>
<comment type="caution">
    <text evidence="2">The sequence shown here is derived from an EMBL/GenBank/DDBJ whole genome shotgun (WGS) entry which is preliminary data.</text>
</comment>
<dbReference type="AlphaFoldDB" id="A0AA91V8F9"/>
<evidence type="ECO:0000313" key="2">
    <source>
        <dbReference type="EMBL" id="PED80421.1"/>
    </source>
</evidence>
<name>A0AA91V8F9_9BACI</name>
<evidence type="ECO:0000313" key="3">
    <source>
        <dbReference type="Proteomes" id="UP000221020"/>
    </source>
</evidence>
<feature type="region of interest" description="Disordered" evidence="1">
    <location>
        <begin position="16"/>
        <end position="41"/>
    </location>
</feature>
<feature type="region of interest" description="Disordered" evidence="1">
    <location>
        <begin position="92"/>
        <end position="120"/>
    </location>
</feature>
<reference evidence="2 3" key="1">
    <citation type="submission" date="2017-09" db="EMBL/GenBank/DDBJ databases">
        <title>Large-scale bioinformatics analysis of Bacillus genomes uncovers conserved roles of natural products in bacterial physiology.</title>
        <authorList>
            <consortium name="Agbiome Team Llc"/>
            <person name="Bleich R.M."/>
            <person name="Grubbs K.J."/>
            <person name="Santa Maria K.C."/>
            <person name="Allen S.E."/>
            <person name="Farag S."/>
            <person name="Shank E.A."/>
            <person name="Bowers A."/>
        </authorList>
    </citation>
    <scope>NUCLEOTIDE SEQUENCE [LARGE SCALE GENOMIC DNA]</scope>
    <source>
        <strain evidence="2 3">AFS092012</strain>
    </source>
</reference>
<sequence length="120" mass="13734">MRIGLSVNTMYQPEKLNPSNVVGNDKNNFSTTKVKDNKPDDSITFDIQSSEKETKQPSHKFTEVDLWKMLKDKGVPLWIILEILKKFRAEKDKEANTANATSNTSNTFEPVNETRLNEVM</sequence>
<protein>
    <recommendedName>
        <fullName evidence="4">DUF3914 domain-containing protein</fullName>
    </recommendedName>
</protein>
<organism evidence="2 3">
    <name type="scientific">Bacillus pseudomycoides</name>
    <dbReference type="NCBI Taxonomy" id="64104"/>
    <lineage>
        <taxon>Bacteria</taxon>
        <taxon>Bacillati</taxon>
        <taxon>Bacillota</taxon>
        <taxon>Bacilli</taxon>
        <taxon>Bacillales</taxon>
        <taxon>Bacillaceae</taxon>
        <taxon>Bacillus</taxon>
        <taxon>Bacillus cereus group</taxon>
    </lineage>
</organism>
<proteinExistence type="predicted"/>
<accession>A0AA91V8F9</accession>
<dbReference type="Proteomes" id="UP000221020">
    <property type="component" value="Unassembled WGS sequence"/>
</dbReference>
<feature type="compositionally biased region" description="Polar residues" evidence="1">
    <location>
        <begin position="16"/>
        <end position="32"/>
    </location>
</feature>
<dbReference type="RefSeq" id="WP_097899343.1">
    <property type="nucleotide sequence ID" value="NZ_NVOR01000113.1"/>
</dbReference>
<dbReference type="Pfam" id="PF13053">
    <property type="entry name" value="DUF3914"/>
    <property type="match status" value="1"/>
</dbReference>
<dbReference type="InterPro" id="IPR025025">
    <property type="entry name" value="DUF3914"/>
</dbReference>
<gene>
    <name evidence="2" type="ORF">CON65_22785</name>
</gene>
<evidence type="ECO:0008006" key="4">
    <source>
        <dbReference type="Google" id="ProtNLM"/>
    </source>
</evidence>
<evidence type="ECO:0000256" key="1">
    <source>
        <dbReference type="SAM" id="MobiDB-lite"/>
    </source>
</evidence>
<dbReference type="EMBL" id="NVOR01000113">
    <property type="protein sequence ID" value="PED80421.1"/>
    <property type="molecule type" value="Genomic_DNA"/>
</dbReference>